<evidence type="ECO:0000256" key="1">
    <source>
        <dbReference type="SAM" id="MobiDB-lite"/>
    </source>
</evidence>
<gene>
    <name evidence="2" type="ORF">PLEPLA_LOCUS36573</name>
</gene>
<feature type="compositionally biased region" description="Low complexity" evidence="1">
    <location>
        <begin position="16"/>
        <end position="30"/>
    </location>
</feature>
<organism evidence="2 3">
    <name type="scientific">Pleuronectes platessa</name>
    <name type="common">European plaice</name>
    <dbReference type="NCBI Taxonomy" id="8262"/>
    <lineage>
        <taxon>Eukaryota</taxon>
        <taxon>Metazoa</taxon>
        <taxon>Chordata</taxon>
        <taxon>Craniata</taxon>
        <taxon>Vertebrata</taxon>
        <taxon>Euteleostomi</taxon>
        <taxon>Actinopterygii</taxon>
        <taxon>Neopterygii</taxon>
        <taxon>Teleostei</taxon>
        <taxon>Neoteleostei</taxon>
        <taxon>Acanthomorphata</taxon>
        <taxon>Carangaria</taxon>
        <taxon>Pleuronectiformes</taxon>
        <taxon>Pleuronectoidei</taxon>
        <taxon>Pleuronectidae</taxon>
        <taxon>Pleuronectes</taxon>
    </lineage>
</organism>
<evidence type="ECO:0000313" key="2">
    <source>
        <dbReference type="EMBL" id="CAB1448923.1"/>
    </source>
</evidence>
<name>A0A9N7VDJ9_PLEPL</name>
<proteinExistence type="predicted"/>
<accession>A0A9N7VDJ9</accession>
<feature type="region of interest" description="Disordered" evidence="1">
    <location>
        <begin position="1"/>
        <end position="53"/>
    </location>
</feature>
<dbReference type="Proteomes" id="UP001153269">
    <property type="component" value="Unassembled WGS sequence"/>
</dbReference>
<evidence type="ECO:0000313" key="3">
    <source>
        <dbReference type="Proteomes" id="UP001153269"/>
    </source>
</evidence>
<protein>
    <submittedName>
        <fullName evidence="2">Uncharacterized protein</fullName>
    </submittedName>
</protein>
<comment type="caution">
    <text evidence="2">The sequence shown here is derived from an EMBL/GenBank/DDBJ whole genome shotgun (WGS) entry which is preliminary data.</text>
</comment>
<dbReference type="AlphaFoldDB" id="A0A9N7VDJ9"/>
<dbReference type="EMBL" id="CADEAL010003992">
    <property type="protein sequence ID" value="CAB1448923.1"/>
    <property type="molecule type" value="Genomic_DNA"/>
</dbReference>
<keyword evidence="3" id="KW-1185">Reference proteome</keyword>
<reference evidence="2" key="1">
    <citation type="submission" date="2020-03" db="EMBL/GenBank/DDBJ databases">
        <authorList>
            <person name="Weist P."/>
        </authorList>
    </citation>
    <scope>NUCLEOTIDE SEQUENCE</scope>
</reference>
<sequence>MSHSHCRASPGGGGLSSATSVTSAANTASTCDEDRAEQHSPATTLHQHDKGLPGVASGICPCYVRVAPEVEEHHFYCLRSNIRGQCLRLWPDRLQASSTIGGAR</sequence>